<dbReference type="Gramene" id="KMS93277">
    <property type="protein sequence ID" value="KMS93277"/>
    <property type="gene ID" value="BVRB_033100"/>
</dbReference>
<evidence type="ECO:0000313" key="1">
    <source>
        <dbReference type="EMBL" id="KMS93277.1"/>
    </source>
</evidence>
<proteinExistence type="predicted"/>
<accession>A0A0J8B034</accession>
<dbReference type="EMBL" id="KQ104690">
    <property type="protein sequence ID" value="KMS93277.1"/>
    <property type="molecule type" value="Genomic_DNA"/>
</dbReference>
<sequence length="137" mass="15318">EHHAEQGFEIVFQALESVRPDAFQEVDLILRNLTVDIVDATIKLRAAVGVPQMNVVLGRGRVARPNCIQFGKYRLGGRPGYPSLTVGDFVLRRSHCRFCCLEVNNTGHGRLDYSIDFSHCNVDNVSTFALTDSEKQL</sequence>
<dbReference type="AlphaFoldDB" id="A0A0J8B034"/>
<dbReference type="Proteomes" id="UP000035740">
    <property type="component" value="Unassembled WGS sequence"/>
</dbReference>
<gene>
    <name evidence="1" type="ORF">BVRB_033100</name>
</gene>
<reference evidence="1 2" key="1">
    <citation type="journal article" date="2014" name="Nature">
        <title>The genome of the recently domesticated crop plant sugar beet (Beta vulgaris).</title>
        <authorList>
            <person name="Dohm J.C."/>
            <person name="Minoche A.E."/>
            <person name="Holtgrawe D."/>
            <person name="Capella-Gutierrez S."/>
            <person name="Zakrzewski F."/>
            <person name="Tafer H."/>
            <person name="Rupp O."/>
            <person name="Sorensen T.R."/>
            <person name="Stracke R."/>
            <person name="Reinhardt R."/>
            <person name="Goesmann A."/>
            <person name="Kraft T."/>
            <person name="Schulz B."/>
            <person name="Stadler P.F."/>
            <person name="Schmidt T."/>
            <person name="Gabaldon T."/>
            <person name="Lehrach H."/>
            <person name="Weisshaar B."/>
            <person name="Himmelbauer H."/>
        </authorList>
    </citation>
    <scope>NUCLEOTIDE SEQUENCE [LARGE SCALE GENOMIC DNA]</scope>
    <source>
        <tissue evidence="1">Taproot</tissue>
    </source>
</reference>
<protein>
    <submittedName>
        <fullName evidence="1">Uncharacterized protein</fullName>
    </submittedName>
</protein>
<feature type="non-terminal residue" evidence="1">
    <location>
        <position position="1"/>
    </location>
</feature>
<organism evidence="1 2">
    <name type="scientific">Beta vulgaris subsp. vulgaris</name>
    <name type="common">Beet</name>
    <dbReference type="NCBI Taxonomy" id="3555"/>
    <lineage>
        <taxon>Eukaryota</taxon>
        <taxon>Viridiplantae</taxon>
        <taxon>Streptophyta</taxon>
        <taxon>Embryophyta</taxon>
        <taxon>Tracheophyta</taxon>
        <taxon>Spermatophyta</taxon>
        <taxon>Magnoliopsida</taxon>
        <taxon>eudicotyledons</taxon>
        <taxon>Gunneridae</taxon>
        <taxon>Pentapetalae</taxon>
        <taxon>Caryophyllales</taxon>
        <taxon>Chenopodiaceae</taxon>
        <taxon>Betoideae</taxon>
        <taxon>Beta</taxon>
    </lineage>
</organism>
<name>A0A0J8B034_BETVV</name>
<keyword evidence="2" id="KW-1185">Reference proteome</keyword>
<evidence type="ECO:0000313" key="2">
    <source>
        <dbReference type="Proteomes" id="UP000035740"/>
    </source>
</evidence>